<dbReference type="GO" id="GO:0005886">
    <property type="term" value="C:plasma membrane"/>
    <property type="evidence" value="ECO:0007669"/>
    <property type="project" value="TreeGrafter"/>
</dbReference>
<feature type="transmembrane region" description="Helical" evidence="6">
    <location>
        <begin position="111"/>
        <end position="130"/>
    </location>
</feature>
<evidence type="ECO:0000256" key="1">
    <source>
        <dbReference type="ARBA" id="ARBA00004141"/>
    </source>
</evidence>
<dbReference type="InterPro" id="IPR007632">
    <property type="entry name" value="Anoctamin"/>
</dbReference>
<dbReference type="Pfam" id="PF04547">
    <property type="entry name" value="Anoctamin"/>
    <property type="match status" value="1"/>
</dbReference>
<dbReference type="OrthoDB" id="296386at2759"/>
<dbReference type="GO" id="GO:0005254">
    <property type="term" value="F:chloride channel activity"/>
    <property type="evidence" value="ECO:0007669"/>
    <property type="project" value="TreeGrafter"/>
</dbReference>
<evidence type="ECO:0000256" key="5">
    <source>
        <dbReference type="ARBA" id="ARBA00023136"/>
    </source>
</evidence>
<evidence type="ECO:0000313" key="8">
    <source>
        <dbReference type="EMBL" id="KAF2902979.1"/>
    </source>
</evidence>
<dbReference type="EMBL" id="VTPC01001129">
    <property type="protein sequence ID" value="KAF2902979.1"/>
    <property type="molecule type" value="Genomic_DNA"/>
</dbReference>
<evidence type="ECO:0000256" key="3">
    <source>
        <dbReference type="ARBA" id="ARBA00022692"/>
    </source>
</evidence>
<protein>
    <recommendedName>
        <fullName evidence="6">Anoctamin</fullName>
    </recommendedName>
</protein>
<evidence type="ECO:0000259" key="7">
    <source>
        <dbReference type="Pfam" id="PF04547"/>
    </source>
</evidence>
<comment type="similarity">
    <text evidence="2 6">Belongs to the anoctamin family.</text>
</comment>
<dbReference type="PANTHER" id="PTHR12308">
    <property type="entry name" value="ANOCTAMIN"/>
    <property type="match status" value="1"/>
</dbReference>
<feature type="domain" description="Anoctamin transmembrane" evidence="7">
    <location>
        <begin position="21"/>
        <end position="189"/>
    </location>
</feature>
<keyword evidence="3 6" id="KW-0812">Transmembrane</keyword>
<evidence type="ECO:0000256" key="6">
    <source>
        <dbReference type="RuleBase" id="RU280814"/>
    </source>
</evidence>
<gene>
    <name evidence="8" type="ORF">ILUMI_03206</name>
</gene>
<name>A0A8K0DC03_IGNLU</name>
<evidence type="ECO:0000256" key="2">
    <source>
        <dbReference type="ARBA" id="ARBA00009671"/>
    </source>
</evidence>
<evidence type="ECO:0000256" key="4">
    <source>
        <dbReference type="ARBA" id="ARBA00022989"/>
    </source>
</evidence>
<keyword evidence="5 6" id="KW-0472">Membrane</keyword>
<comment type="subcellular location">
    <subcellularLocation>
        <location evidence="1 6">Membrane</location>
        <topology evidence="1 6">Multi-pass membrane protein</topology>
    </subcellularLocation>
</comment>
<dbReference type="Proteomes" id="UP000801492">
    <property type="component" value="Unassembled WGS sequence"/>
</dbReference>
<evidence type="ECO:0000313" key="9">
    <source>
        <dbReference type="Proteomes" id="UP000801492"/>
    </source>
</evidence>
<accession>A0A8K0DC03</accession>
<comment type="caution">
    <text evidence="8">The sequence shown here is derived from an EMBL/GenBank/DDBJ whole genome shotgun (WGS) entry which is preliminary data.</text>
</comment>
<dbReference type="InterPro" id="IPR049452">
    <property type="entry name" value="Anoctamin_TM"/>
</dbReference>
<keyword evidence="9" id="KW-1185">Reference proteome</keyword>
<keyword evidence="4 6" id="KW-1133">Transmembrane helix</keyword>
<dbReference type="PANTHER" id="PTHR12308:SF84">
    <property type="entry name" value="ANOCTAMIN"/>
    <property type="match status" value="1"/>
</dbReference>
<reference evidence="8" key="1">
    <citation type="submission" date="2019-08" db="EMBL/GenBank/DDBJ databases">
        <title>The genome of the North American firefly Photinus pyralis.</title>
        <authorList>
            <consortium name="Photinus pyralis genome working group"/>
            <person name="Fallon T.R."/>
            <person name="Sander Lower S.E."/>
            <person name="Weng J.-K."/>
        </authorList>
    </citation>
    <scope>NUCLEOTIDE SEQUENCE</scope>
    <source>
        <strain evidence="8">TRF0915ILg1</strain>
        <tissue evidence="8">Whole body</tissue>
    </source>
</reference>
<feature type="non-terminal residue" evidence="8">
    <location>
        <position position="207"/>
    </location>
</feature>
<sequence length="207" mass="24181">ILRAYWGSITQIVKIQPLKLVNRYLGPEVAFYFAWLGYFVCMSIPLALLGILTFTYSLLTLETPEDQRIKDVCENSRFLCPNCISYNHCNFTNLQDSCYYSKLNYVFDNQVTTLFAFVTILWAIVFIVYWKKHEEKLKTEWNLFYTAVDHSTRSGFVRNLKQWKIQTVVRDGEPGIPFVWKFSVRIISILALLALVKTISSIEMNSK</sequence>
<feature type="transmembrane region" description="Helical" evidence="6">
    <location>
        <begin position="32"/>
        <end position="59"/>
    </location>
</feature>
<comment type="caution">
    <text evidence="6">Lacks conserved residue(s) required for the propagation of feature annotation.</text>
</comment>
<proteinExistence type="inferred from homology"/>
<dbReference type="AlphaFoldDB" id="A0A8K0DC03"/>
<organism evidence="8 9">
    <name type="scientific">Ignelater luminosus</name>
    <name type="common">Cucubano</name>
    <name type="synonym">Pyrophorus luminosus</name>
    <dbReference type="NCBI Taxonomy" id="2038154"/>
    <lineage>
        <taxon>Eukaryota</taxon>
        <taxon>Metazoa</taxon>
        <taxon>Ecdysozoa</taxon>
        <taxon>Arthropoda</taxon>
        <taxon>Hexapoda</taxon>
        <taxon>Insecta</taxon>
        <taxon>Pterygota</taxon>
        <taxon>Neoptera</taxon>
        <taxon>Endopterygota</taxon>
        <taxon>Coleoptera</taxon>
        <taxon>Polyphaga</taxon>
        <taxon>Elateriformia</taxon>
        <taxon>Elateroidea</taxon>
        <taxon>Elateridae</taxon>
        <taxon>Agrypninae</taxon>
        <taxon>Pyrophorini</taxon>
        <taxon>Ignelater</taxon>
    </lineage>
</organism>